<reference evidence="2 3" key="1">
    <citation type="submission" date="2024-04" db="EMBL/GenBank/DDBJ databases">
        <authorList>
            <person name="Waldvogel A.-M."/>
            <person name="Schoenle A."/>
        </authorList>
    </citation>
    <scope>NUCLEOTIDE SEQUENCE [LARGE SCALE GENOMIC DNA]</scope>
</reference>
<protein>
    <submittedName>
        <fullName evidence="2">Uncharacterized protein</fullName>
    </submittedName>
</protein>
<organism evidence="2 3">
    <name type="scientific">Knipowitschia caucasica</name>
    <name type="common">Caucasian dwarf goby</name>
    <name type="synonym">Pomatoschistus caucasicus</name>
    <dbReference type="NCBI Taxonomy" id="637954"/>
    <lineage>
        <taxon>Eukaryota</taxon>
        <taxon>Metazoa</taxon>
        <taxon>Chordata</taxon>
        <taxon>Craniata</taxon>
        <taxon>Vertebrata</taxon>
        <taxon>Euteleostomi</taxon>
        <taxon>Actinopterygii</taxon>
        <taxon>Neopterygii</taxon>
        <taxon>Teleostei</taxon>
        <taxon>Neoteleostei</taxon>
        <taxon>Acanthomorphata</taxon>
        <taxon>Gobiaria</taxon>
        <taxon>Gobiiformes</taxon>
        <taxon>Gobioidei</taxon>
        <taxon>Gobiidae</taxon>
        <taxon>Gobiinae</taxon>
        <taxon>Knipowitschia</taxon>
    </lineage>
</organism>
<evidence type="ECO:0000313" key="3">
    <source>
        <dbReference type="Proteomes" id="UP001497482"/>
    </source>
</evidence>
<name>A0AAV2LCA7_KNICA</name>
<evidence type="ECO:0000256" key="1">
    <source>
        <dbReference type="SAM" id="MobiDB-lite"/>
    </source>
</evidence>
<dbReference type="AlphaFoldDB" id="A0AAV2LCA7"/>
<feature type="region of interest" description="Disordered" evidence="1">
    <location>
        <begin position="34"/>
        <end position="63"/>
    </location>
</feature>
<dbReference type="Proteomes" id="UP001497482">
    <property type="component" value="Chromosome 22"/>
</dbReference>
<sequence length="109" mass="12076">MPSKFAWNNFNPPHRQSVYERASERLGVDLREEEDTVETAESEGAACADHDYATPPTPGSDNSDAIRITSSIVIFGKFRKDLEKLVALAESILVVLYRNSAPEVVIPDI</sequence>
<proteinExistence type="predicted"/>
<accession>A0AAV2LCA7</accession>
<keyword evidence="3" id="KW-1185">Reference proteome</keyword>
<evidence type="ECO:0000313" key="2">
    <source>
        <dbReference type="EMBL" id="CAL1598778.1"/>
    </source>
</evidence>
<gene>
    <name evidence="2" type="ORF">KC01_LOCUS27140</name>
</gene>
<dbReference type="EMBL" id="OZ035844">
    <property type="protein sequence ID" value="CAL1598778.1"/>
    <property type="molecule type" value="Genomic_DNA"/>
</dbReference>